<feature type="region of interest" description="Disordered" evidence="1">
    <location>
        <begin position="54"/>
        <end position="107"/>
    </location>
</feature>
<feature type="domain" description="PiggyBac transposable element-derived protein" evidence="2">
    <location>
        <begin position="151"/>
        <end position="333"/>
    </location>
</feature>
<evidence type="ECO:0000313" key="3">
    <source>
        <dbReference type="Proteomes" id="UP001652625"/>
    </source>
</evidence>
<feature type="domain" description="PiggyBac transposable element-derived protein" evidence="2">
    <location>
        <begin position="374"/>
        <end position="464"/>
    </location>
</feature>
<gene>
    <name evidence="4" type="primary">LOC136082609</name>
</gene>
<protein>
    <submittedName>
        <fullName evidence="4">Uncharacterized protein LOC136082609</fullName>
    </submittedName>
</protein>
<organism evidence="3 4">
    <name type="scientific">Hydra vulgaris</name>
    <name type="common">Hydra</name>
    <name type="synonym">Hydra attenuata</name>
    <dbReference type="NCBI Taxonomy" id="6087"/>
    <lineage>
        <taxon>Eukaryota</taxon>
        <taxon>Metazoa</taxon>
        <taxon>Cnidaria</taxon>
        <taxon>Hydrozoa</taxon>
        <taxon>Hydroidolina</taxon>
        <taxon>Anthoathecata</taxon>
        <taxon>Aplanulata</taxon>
        <taxon>Hydridae</taxon>
        <taxon>Hydra</taxon>
    </lineage>
</organism>
<feature type="region of interest" description="Disordered" evidence="1">
    <location>
        <begin position="1"/>
        <end position="35"/>
    </location>
</feature>
<dbReference type="PANTHER" id="PTHR46599">
    <property type="entry name" value="PIGGYBAC TRANSPOSABLE ELEMENT-DERIVED PROTEIN 4"/>
    <property type="match status" value="1"/>
</dbReference>
<evidence type="ECO:0000259" key="2">
    <source>
        <dbReference type="Pfam" id="PF13843"/>
    </source>
</evidence>
<accession>A0ABM4C900</accession>
<keyword evidence="3" id="KW-1185">Reference proteome</keyword>
<evidence type="ECO:0000256" key="1">
    <source>
        <dbReference type="SAM" id="MobiDB-lite"/>
    </source>
</evidence>
<feature type="compositionally biased region" description="Acidic residues" evidence="1">
    <location>
        <begin position="68"/>
        <end position="81"/>
    </location>
</feature>
<reference evidence="4" key="1">
    <citation type="submission" date="2025-08" db="UniProtKB">
        <authorList>
            <consortium name="RefSeq"/>
        </authorList>
    </citation>
    <scope>IDENTIFICATION</scope>
</reference>
<feature type="compositionally biased region" description="Polar residues" evidence="1">
    <location>
        <begin position="1"/>
        <end position="18"/>
    </location>
</feature>
<sequence length="569" mass="65072">MKRLSSANAEGASSSKTSVAAHPLSIDQSVTHQRPKRVSAQQCLFILQDLSEIDSGDESDSTKKSDEADVVEDNLSDDDESNTFIYNSESSSDENEDENSCGGSNDLTVKTRRDDVKWTVVSKVEVTGRFQTQNVFTAKSGTTSYCRNVLTPIDAFRLIMDEGFTGFIKKCTVLSANLSNEGWNISVIELDAFIGLIYLRGCMNARNFPVKFLWSEKYGNKAFIETMPRSRFEDIMKNIRFDIRSKRRELIQSDKFAFMSWVLTRFVENSQKCYIPEEPLIIDEQLFPTKARCRFTQYMPNKPDKFGTKFWILADLKTKYCLSIKPYLGKDESRVESFGYSCGHVTNGTLFRPRLNIVEKIEIPAFDPLPLYDLSFYINGPLNLIVYQAKKKKTVILLSTLHRGAIKQSDGKKKPEGILYYNANKCGVDMLDSMCRQMSTKSGCRRWPLAVFFNILDLTGVNAWIIFKKVTQQKISRRKFLYTLSEQLREASITHRKSLVAANSNTTTATNSSTQLSTRLRCQIKTNCKRNLTSTVCENFLNAKWWTVCNFDTTLWLYEDSLYDYYIAI</sequence>
<name>A0ABM4C900_HYDVU</name>
<evidence type="ECO:0000313" key="4">
    <source>
        <dbReference type="RefSeq" id="XP_065658096.1"/>
    </source>
</evidence>
<dbReference type="Pfam" id="PF13843">
    <property type="entry name" value="DDE_Tnp_1_7"/>
    <property type="match status" value="2"/>
</dbReference>
<dbReference type="InterPro" id="IPR029526">
    <property type="entry name" value="PGBD"/>
</dbReference>
<dbReference type="RefSeq" id="XP_065658096.1">
    <property type="nucleotide sequence ID" value="XM_065802024.1"/>
</dbReference>
<proteinExistence type="predicted"/>
<dbReference type="PANTHER" id="PTHR46599:SF6">
    <property type="entry name" value="DUAL SPECIFICITY PHOSPHATASE 26"/>
    <property type="match status" value="1"/>
</dbReference>
<dbReference type="GeneID" id="136082609"/>
<dbReference type="Proteomes" id="UP001652625">
    <property type="component" value="Chromosome 07"/>
</dbReference>